<name>A0AAV8V8R4_9CUCU</name>
<dbReference type="GO" id="GO:0005840">
    <property type="term" value="C:ribosome"/>
    <property type="evidence" value="ECO:0007669"/>
    <property type="project" value="InterPro"/>
</dbReference>
<evidence type="ECO:0000256" key="3">
    <source>
        <dbReference type="ARBA" id="ARBA00022980"/>
    </source>
</evidence>
<reference evidence="8 9" key="1">
    <citation type="journal article" date="2023" name="Insect Mol. Biol.">
        <title>Genome sequencing provides insights into the evolution of gene families encoding plant cell wall-degrading enzymes in longhorned beetles.</title>
        <authorList>
            <person name="Shin N.R."/>
            <person name="Okamura Y."/>
            <person name="Kirsch R."/>
            <person name="Pauchet Y."/>
        </authorList>
    </citation>
    <scope>NUCLEOTIDE SEQUENCE [LARGE SCALE GENOMIC DNA]</scope>
    <source>
        <strain evidence="8">EAD_L_NR</strain>
    </source>
</reference>
<keyword evidence="9" id="KW-1185">Reference proteome</keyword>
<dbReference type="GO" id="GO:0003735">
    <property type="term" value="F:structural constituent of ribosome"/>
    <property type="evidence" value="ECO:0007669"/>
    <property type="project" value="InterPro"/>
</dbReference>
<accession>A0AAV8V8R4</accession>
<proteinExistence type="inferred from homology"/>
<dbReference type="Proteomes" id="UP001159042">
    <property type="component" value="Unassembled WGS sequence"/>
</dbReference>
<dbReference type="InterPro" id="IPR023611">
    <property type="entry name" value="mS23_dom_met"/>
</dbReference>
<gene>
    <name evidence="8" type="ORF">NQ315_013559</name>
</gene>
<dbReference type="GO" id="GO:0006412">
    <property type="term" value="P:translation"/>
    <property type="evidence" value="ECO:0007669"/>
    <property type="project" value="InterPro"/>
</dbReference>
<evidence type="ECO:0000313" key="8">
    <source>
        <dbReference type="EMBL" id="KAJ8910590.1"/>
    </source>
</evidence>
<evidence type="ECO:0000256" key="4">
    <source>
        <dbReference type="ARBA" id="ARBA00023128"/>
    </source>
</evidence>
<dbReference type="InterPro" id="IPR019520">
    <property type="entry name" value="Ribosomal_mS23_met"/>
</dbReference>
<dbReference type="Pfam" id="PF10484">
    <property type="entry name" value="MRP-S23"/>
    <property type="match status" value="1"/>
</dbReference>
<comment type="similarity">
    <text evidence="2">Belongs to the mitochondrion-specific ribosomal protein mS23 family.</text>
</comment>
<dbReference type="CDD" id="cd23701">
    <property type="entry name" value="At1g26750"/>
    <property type="match status" value="1"/>
</dbReference>
<evidence type="ECO:0000313" key="9">
    <source>
        <dbReference type="Proteomes" id="UP001159042"/>
    </source>
</evidence>
<evidence type="ECO:0000256" key="5">
    <source>
        <dbReference type="ARBA" id="ARBA00023274"/>
    </source>
</evidence>
<dbReference type="AlphaFoldDB" id="A0AAV8V8R4"/>
<protein>
    <recommendedName>
        <fullName evidence="6">Small ribosomal subunit protein mS23</fullName>
    </recommendedName>
</protein>
<keyword evidence="5" id="KW-0687">Ribonucleoprotein</keyword>
<evidence type="ECO:0000256" key="2">
    <source>
        <dbReference type="ARBA" id="ARBA00009864"/>
    </source>
</evidence>
<feature type="domain" description="Small ribosomal subunit protein mS23 conserved" evidence="7">
    <location>
        <begin position="2"/>
        <end position="55"/>
    </location>
</feature>
<dbReference type="GO" id="GO:0005739">
    <property type="term" value="C:mitochondrion"/>
    <property type="evidence" value="ECO:0007669"/>
    <property type="project" value="InterPro"/>
</dbReference>
<sequence length="62" mass="7141">MAGSRLEKIGTVFTRISGLLRSGAMHWQDRPVWYDIYNAFPPFDEPTFHRSGSNIELKKDSI</sequence>
<keyword evidence="4" id="KW-0496">Mitochondrion</keyword>
<evidence type="ECO:0000259" key="7">
    <source>
        <dbReference type="Pfam" id="PF10484"/>
    </source>
</evidence>
<dbReference type="InterPro" id="IPR059242">
    <property type="entry name" value="mS23_dom"/>
</dbReference>
<dbReference type="EMBL" id="JANEYG010000277">
    <property type="protein sequence ID" value="KAJ8910590.1"/>
    <property type="molecule type" value="Genomic_DNA"/>
</dbReference>
<dbReference type="PANTHER" id="PTHR15925:SF2">
    <property type="entry name" value="SMALL RIBOSOMAL SUBUNIT PROTEIN MS23"/>
    <property type="match status" value="1"/>
</dbReference>
<comment type="subcellular location">
    <subcellularLocation>
        <location evidence="1">Mitochondrion</location>
    </subcellularLocation>
</comment>
<keyword evidence="3" id="KW-0689">Ribosomal protein</keyword>
<evidence type="ECO:0000256" key="6">
    <source>
        <dbReference type="ARBA" id="ARBA00035137"/>
    </source>
</evidence>
<dbReference type="PANTHER" id="PTHR15925">
    <property type="entry name" value="MITOCHONDRIAL RIBOSOMAL PROTEIN S23"/>
    <property type="match status" value="1"/>
</dbReference>
<evidence type="ECO:0000256" key="1">
    <source>
        <dbReference type="ARBA" id="ARBA00004173"/>
    </source>
</evidence>
<comment type="caution">
    <text evidence="8">The sequence shown here is derived from an EMBL/GenBank/DDBJ whole genome shotgun (WGS) entry which is preliminary data.</text>
</comment>
<organism evidence="8 9">
    <name type="scientific">Exocentrus adspersus</name>
    <dbReference type="NCBI Taxonomy" id="1586481"/>
    <lineage>
        <taxon>Eukaryota</taxon>
        <taxon>Metazoa</taxon>
        <taxon>Ecdysozoa</taxon>
        <taxon>Arthropoda</taxon>
        <taxon>Hexapoda</taxon>
        <taxon>Insecta</taxon>
        <taxon>Pterygota</taxon>
        <taxon>Neoptera</taxon>
        <taxon>Endopterygota</taxon>
        <taxon>Coleoptera</taxon>
        <taxon>Polyphaga</taxon>
        <taxon>Cucujiformia</taxon>
        <taxon>Chrysomeloidea</taxon>
        <taxon>Cerambycidae</taxon>
        <taxon>Lamiinae</taxon>
        <taxon>Acanthocinini</taxon>
        <taxon>Exocentrus</taxon>
    </lineage>
</organism>